<evidence type="ECO:0000256" key="5">
    <source>
        <dbReference type="ARBA" id="ARBA00022723"/>
    </source>
</evidence>
<dbReference type="InterPro" id="IPR051547">
    <property type="entry name" value="TDP2-like"/>
</dbReference>
<dbReference type="Gene3D" id="3.60.10.10">
    <property type="entry name" value="Endonuclease/exonuclease/phosphatase"/>
    <property type="match status" value="1"/>
</dbReference>
<keyword evidence="6" id="KW-0227">DNA damage</keyword>
<comment type="cofactor">
    <cofactor evidence="2">
        <name>Mg(2+)</name>
        <dbReference type="ChEBI" id="CHEBI:18420"/>
    </cofactor>
</comment>
<keyword evidence="7" id="KW-0378">Hydrolase</keyword>
<dbReference type="GO" id="GO:0006302">
    <property type="term" value="P:double-strand break repair"/>
    <property type="evidence" value="ECO:0007669"/>
    <property type="project" value="TreeGrafter"/>
</dbReference>
<evidence type="ECO:0000313" key="12">
    <source>
        <dbReference type="Proteomes" id="UP000756921"/>
    </source>
</evidence>
<comment type="subcellular location">
    <subcellularLocation>
        <location evidence="3">Nucleus</location>
    </subcellularLocation>
</comment>
<dbReference type="GO" id="GO:0005737">
    <property type="term" value="C:cytoplasm"/>
    <property type="evidence" value="ECO:0007669"/>
    <property type="project" value="TreeGrafter"/>
</dbReference>
<keyword evidence="12" id="KW-1185">Reference proteome</keyword>
<comment type="caution">
    <text evidence="11">The sequence shown here is derived from an EMBL/GenBank/DDBJ whole genome shotgun (WGS) entry which is preliminary data.</text>
</comment>
<dbReference type="SUPFAM" id="SSF56219">
    <property type="entry name" value="DNase I-like"/>
    <property type="match status" value="1"/>
</dbReference>
<evidence type="ECO:0000256" key="1">
    <source>
        <dbReference type="ARBA" id="ARBA00001936"/>
    </source>
</evidence>
<evidence type="ECO:0000256" key="3">
    <source>
        <dbReference type="ARBA" id="ARBA00004123"/>
    </source>
</evidence>
<evidence type="ECO:0000256" key="9">
    <source>
        <dbReference type="ARBA" id="ARBA00023204"/>
    </source>
</evidence>
<dbReference type="AlphaFoldDB" id="A0A9P6G488"/>
<keyword evidence="4" id="KW-0540">Nuclease</keyword>
<gene>
    <name evidence="11" type="ORF">PMIN01_13375</name>
</gene>
<evidence type="ECO:0000256" key="6">
    <source>
        <dbReference type="ARBA" id="ARBA00022763"/>
    </source>
</evidence>
<organism evidence="11 12">
    <name type="scientific">Paraphaeosphaeria minitans</name>
    <dbReference type="NCBI Taxonomy" id="565426"/>
    <lineage>
        <taxon>Eukaryota</taxon>
        <taxon>Fungi</taxon>
        <taxon>Dikarya</taxon>
        <taxon>Ascomycota</taxon>
        <taxon>Pezizomycotina</taxon>
        <taxon>Dothideomycetes</taxon>
        <taxon>Pleosporomycetidae</taxon>
        <taxon>Pleosporales</taxon>
        <taxon>Massarineae</taxon>
        <taxon>Didymosphaeriaceae</taxon>
        <taxon>Paraphaeosphaeria</taxon>
    </lineage>
</organism>
<dbReference type="GO" id="GO:0005634">
    <property type="term" value="C:nucleus"/>
    <property type="evidence" value="ECO:0007669"/>
    <property type="project" value="UniProtKB-SubCell"/>
</dbReference>
<dbReference type="Proteomes" id="UP000756921">
    <property type="component" value="Unassembled WGS sequence"/>
</dbReference>
<dbReference type="GO" id="GO:0003697">
    <property type="term" value="F:single-stranded DNA binding"/>
    <property type="evidence" value="ECO:0007669"/>
    <property type="project" value="TreeGrafter"/>
</dbReference>
<keyword evidence="10" id="KW-0539">Nucleus</keyword>
<dbReference type="InterPro" id="IPR036691">
    <property type="entry name" value="Endo/exonu/phosph_ase_sf"/>
</dbReference>
<evidence type="ECO:0000256" key="10">
    <source>
        <dbReference type="ARBA" id="ARBA00023242"/>
    </source>
</evidence>
<reference evidence="11" key="1">
    <citation type="journal article" date="2020" name="Mol. Plant Microbe Interact.">
        <title>Genome Sequence of the Biocontrol Agent Coniothyrium minitans strain Conio (IMI 134523).</title>
        <authorList>
            <person name="Patel D."/>
            <person name="Shittu T.A."/>
            <person name="Baroncelli R."/>
            <person name="Muthumeenakshi S."/>
            <person name="Osborne T.H."/>
            <person name="Janganan T.K."/>
            <person name="Sreenivasaprasad S."/>
        </authorList>
    </citation>
    <scope>NUCLEOTIDE SEQUENCE</scope>
    <source>
        <strain evidence="11">Conio</strain>
    </source>
</reference>
<dbReference type="GO" id="GO:0046872">
    <property type="term" value="F:metal ion binding"/>
    <property type="evidence" value="ECO:0007669"/>
    <property type="project" value="UniProtKB-KW"/>
</dbReference>
<name>A0A9P6G488_9PLEO</name>
<evidence type="ECO:0000256" key="2">
    <source>
        <dbReference type="ARBA" id="ARBA00001946"/>
    </source>
</evidence>
<accession>A0A9P6G488</accession>
<keyword evidence="9" id="KW-0234">DNA repair</keyword>
<keyword evidence="8" id="KW-0460">Magnesium</keyword>
<keyword evidence="5" id="KW-0479">Metal-binding</keyword>
<dbReference type="EMBL" id="WJXW01000019">
    <property type="protein sequence ID" value="KAF9728547.1"/>
    <property type="molecule type" value="Genomic_DNA"/>
</dbReference>
<dbReference type="GO" id="GO:0004518">
    <property type="term" value="F:nuclease activity"/>
    <property type="evidence" value="ECO:0007669"/>
    <property type="project" value="UniProtKB-KW"/>
</dbReference>
<evidence type="ECO:0000256" key="7">
    <source>
        <dbReference type="ARBA" id="ARBA00022801"/>
    </source>
</evidence>
<dbReference type="PANTHER" id="PTHR15822">
    <property type="entry name" value="TRAF AND TNF RECEPTOR-ASSOCIATED PROTEIN"/>
    <property type="match status" value="1"/>
</dbReference>
<evidence type="ECO:0008006" key="13">
    <source>
        <dbReference type="Google" id="ProtNLM"/>
    </source>
</evidence>
<protein>
    <recommendedName>
        <fullName evidence="13">Endonuclease/exonuclease/phosphatase domain-containing protein</fullName>
    </recommendedName>
</protein>
<proteinExistence type="predicted"/>
<sequence>MLPANTRWRKLASATVNFWSKARFSSFSHLTPWEIRRYWEYMESKSRLPPEPIPQAPLPEQVLRPQFYRASSSSWVALKDDRQMCLPRGSTLKVVSWNINALNPGESARAFAALDHLQELFGTVPGQLVVMLQEVCNESLQAILESPWIQQNFILTNVNAPESIYRRTLGSSFIMIEPSWTAHRYFTIMMIPRYLESVHCFRAPFTTEMGRDVLCVDVPISTSDGSTRSNDSLRLCTTHLESLWNGKAYRSGQLAMISRLLKRPQASKTNIIGGFVGGDMNALDRSEHEMHRTSDIGLKDVWEDAPAPLVPLLKPFQKDMSFGRARGNTWGYQSGARTRKRMDTFFYSGLVEAVALTEPQDATGKLGRIGIGLETEIEAWQTETTEGKFVRGKFVEKLCKQY</sequence>
<comment type="cofactor">
    <cofactor evidence="1">
        <name>Mn(2+)</name>
        <dbReference type="ChEBI" id="CHEBI:29035"/>
    </cofactor>
</comment>
<dbReference type="CDD" id="cd09080">
    <property type="entry name" value="TDP2"/>
    <property type="match status" value="1"/>
</dbReference>
<dbReference type="GO" id="GO:0070260">
    <property type="term" value="F:5'-tyrosyl-DNA phosphodiesterase activity"/>
    <property type="evidence" value="ECO:0007669"/>
    <property type="project" value="TreeGrafter"/>
</dbReference>
<evidence type="ECO:0000256" key="4">
    <source>
        <dbReference type="ARBA" id="ARBA00022722"/>
    </source>
</evidence>
<dbReference type="PANTHER" id="PTHR15822:SF4">
    <property type="entry name" value="TYROSYL-DNA PHOSPHODIESTERASE 2"/>
    <property type="match status" value="1"/>
</dbReference>
<evidence type="ECO:0000313" key="11">
    <source>
        <dbReference type="EMBL" id="KAF9728547.1"/>
    </source>
</evidence>
<evidence type="ECO:0000256" key="8">
    <source>
        <dbReference type="ARBA" id="ARBA00022842"/>
    </source>
</evidence>
<dbReference type="OrthoDB" id="9975959at2759"/>